<reference evidence="1" key="1">
    <citation type="submission" date="2024-08" db="EMBL/GenBank/DDBJ databases">
        <title>Lentilactobacillus sp. nov., isolated from tree bark.</title>
        <authorList>
            <person name="Phuengjayaem S."/>
            <person name="Tanasupawat S."/>
        </authorList>
    </citation>
    <scope>NUCLEOTIDE SEQUENCE</scope>
    <source>
        <strain evidence="1">SPB1-3</strain>
    </source>
</reference>
<dbReference type="EMBL" id="CP168151">
    <property type="protein sequence ID" value="XFD39496.1"/>
    <property type="molecule type" value="Genomic_DNA"/>
</dbReference>
<gene>
    <name evidence="1" type="ORF">O0236_008860</name>
</gene>
<evidence type="ECO:0000313" key="1">
    <source>
        <dbReference type="EMBL" id="XFD39496.1"/>
    </source>
</evidence>
<proteinExistence type="predicted"/>
<accession>A0ACD5DE41</accession>
<evidence type="ECO:0000313" key="2">
    <source>
        <dbReference type="Proteomes" id="UP001149860"/>
    </source>
</evidence>
<name>A0ACD5DE41_9LACO</name>
<dbReference type="Proteomes" id="UP001149860">
    <property type="component" value="Chromosome"/>
</dbReference>
<protein>
    <submittedName>
        <fullName evidence="1">Class A sortase</fullName>
    </submittedName>
</protein>
<organism evidence="1 2">
    <name type="scientific">Lentilactobacillus terminaliae</name>
    <dbReference type="NCBI Taxonomy" id="3003483"/>
    <lineage>
        <taxon>Bacteria</taxon>
        <taxon>Bacillati</taxon>
        <taxon>Bacillota</taxon>
        <taxon>Bacilli</taxon>
        <taxon>Lactobacillales</taxon>
        <taxon>Lactobacillaceae</taxon>
        <taxon>Lentilactobacillus</taxon>
    </lineage>
</organism>
<sequence>MLNTTNSKWKTIFKGTVIILLILVSLGLIFNEQIEDQLVSTYRPIITAKTIQQNKRKHANYDFDNVKALDLQSVAKSRLNAERIPVIGSILVPKVKVHLPIAKGTSNTTLALTAGTLRADQKMGKGNYPLAGHNMMKKDVLFSPLYFKSKVGDKVYLTDMKQIYTYKITIRKFIKATDTSVIKQTQKPMITLITCDSTGNNRLMLRGILIGHESFNQANNKLQKQFSNKFNSQL</sequence>
<keyword evidence="2" id="KW-1185">Reference proteome</keyword>